<name>A0A1M5R9L9_9FIRM</name>
<organism evidence="1 2">
    <name type="scientific">Caloranaerobacter azorensis DSM 13643</name>
    <dbReference type="NCBI Taxonomy" id="1121264"/>
    <lineage>
        <taxon>Bacteria</taxon>
        <taxon>Bacillati</taxon>
        <taxon>Bacillota</taxon>
        <taxon>Tissierellia</taxon>
        <taxon>Tissierellales</taxon>
        <taxon>Thermohalobacteraceae</taxon>
        <taxon>Caloranaerobacter</taxon>
    </lineage>
</organism>
<evidence type="ECO:0000313" key="1">
    <source>
        <dbReference type="EMBL" id="SHH23044.1"/>
    </source>
</evidence>
<evidence type="ECO:0000313" key="2">
    <source>
        <dbReference type="Proteomes" id="UP000183967"/>
    </source>
</evidence>
<reference evidence="2" key="1">
    <citation type="submission" date="2016-11" db="EMBL/GenBank/DDBJ databases">
        <authorList>
            <person name="Varghese N."/>
            <person name="Submissions S."/>
        </authorList>
    </citation>
    <scope>NUCLEOTIDE SEQUENCE [LARGE SCALE GENOMIC DNA]</scope>
    <source>
        <strain evidence="2">DSM 13643</strain>
    </source>
</reference>
<gene>
    <name evidence="1" type="ORF">SAMN02745135_00136</name>
</gene>
<dbReference type="RefSeq" id="WP_073194591.1">
    <property type="nucleotide sequence ID" value="NZ_FQXO01000005.1"/>
</dbReference>
<dbReference type="Proteomes" id="UP000183967">
    <property type="component" value="Unassembled WGS sequence"/>
</dbReference>
<dbReference type="OrthoDB" id="1708058at2"/>
<accession>A0A1M5R9L9</accession>
<dbReference type="AlphaFoldDB" id="A0A1M5R9L9"/>
<dbReference type="EMBL" id="FQXO01000005">
    <property type="protein sequence ID" value="SHH23044.1"/>
    <property type="molecule type" value="Genomic_DNA"/>
</dbReference>
<proteinExistence type="predicted"/>
<sequence length="74" mass="9046">MSEIGYKLYKNLEDDVLLKEAYSKMEKLRFLSSLNNEEMYWEEANEFNELIIEIKRRNIAINKEMWIKKIIIDI</sequence>
<keyword evidence="2" id="KW-1185">Reference proteome</keyword>
<protein>
    <submittedName>
        <fullName evidence="1">Uncharacterized protein</fullName>
    </submittedName>
</protein>